<organism evidence="3 4">
    <name type="scientific">Heligmosomoides polygyrus</name>
    <name type="common">Parasitic roundworm</name>
    <dbReference type="NCBI Taxonomy" id="6339"/>
    <lineage>
        <taxon>Eukaryota</taxon>
        <taxon>Metazoa</taxon>
        <taxon>Ecdysozoa</taxon>
        <taxon>Nematoda</taxon>
        <taxon>Chromadorea</taxon>
        <taxon>Rhabditida</taxon>
        <taxon>Rhabditina</taxon>
        <taxon>Rhabditomorpha</taxon>
        <taxon>Strongyloidea</taxon>
        <taxon>Heligmosomidae</taxon>
        <taxon>Heligmosomoides</taxon>
    </lineage>
</organism>
<gene>
    <name evidence="2" type="ORF">HPBE_LOCUS23472</name>
</gene>
<dbReference type="Proteomes" id="UP000050761">
    <property type="component" value="Unassembled WGS sequence"/>
</dbReference>
<protein>
    <submittedName>
        <fullName evidence="2 4">Uncharacterized protein</fullName>
    </submittedName>
</protein>
<keyword evidence="3" id="KW-1185">Reference proteome</keyword>
<dbReference type="WBParaSite" id="HPBE_0002347301-mRNA-1">
    <property type="protein sequence ID" value="HPBE_0002347301-mRNA-1"/>
    <property type="gene ID" value="HPBE_0002347301"/>
</dbReference>
<proteinExistence type="predicted"/>
<evidence type="ECO:0000313" key="2">
    <source>
        <dbReference type="EMBL" id="VDP39001.1"/>
    </source>
</evidence>
<dbReference type="AlphaFoldDB" id="A0A183GLA3"/>
<accession>A0A183GLA3</accession>
<reference evidence="4" key="2">
    <citation type="submission" date="2019-09" db="UniProtKB">
        <authorList>
            <consortium name="WormBaseParasite"/>
        </authorList>
    </citation>
    <scope>IDENTIFICATION</scope>
</reference>
<reference evidence="2 3" key="1">
    <citation type="submission" date="2018-11" db="EMBL/GenBank/DDBJ databases">
        <authorList>
            <consortium name="Pathogen Informatics"/>
        </authorList>
    </citation>
    <scope>NUCLEOTIDE SEQUENCE [LARGE SCALE GENOMIC DNA]</scope>
</reference>
<evidence type="ECO:0000256" key="1">
    <source>
        <dbReference type="SAM" id="MobiDB-lite"/>
    </source>
</evidence>
<dbReference type="EMBL" id="UZAH01035098">
    <property type="protein sequence ID" value="VDP39001.1"/>
    <property type="molecule type" value="Genomic_DNA"/>
</dbReference>
<feature type="region of interest" description="Disordered" evidence="1">
    <location>
        <begin position="1"/>
        <end position="44"/>
    </location>
</feature>
<accession>A0A3P8D536</accession>
<evidence type="ECO:0000313" key="3">
    <source>
        <dbReference type="Proteomes" id="UP000050761"/>
    </source>
</evidence>
<name>A0A183GLA3_HELPZ</name>
<evidence type="ECO:0000313" key="4">
    <source>
        <dbReference type="WBParaSite" id="HPBE_0002347301-mRNA-1"/>
    </source>
</evidence>
<feature type="compositionally biased region" description="Low complexity" evidence="1">
    <location>
        <begin position="18"/>
        <end position="44"/>
    </location>
</feature>
<sequence>MLDSLGGKQPQSSPWFDSLSSTVNSNSSISSSSGSPPSLSHFGSAELSRPSWLFNSQCGRRGWLHAARIMNVSLFPAPIVDF</sequence>